<organism evidence="4 5">
    <name type="scientific">Thalassomonas viridans</name>
    <dbReference type="NCBI Taxonomy" id="137584"/>
    <lineage>
        <taxon>Bacteria</taxon>
        <taxon>Pseudomonadati</taxon>
        <taxon>Pseudomonadota</taxon>
        <taxon>Gammaproteobacteria</taxon>
        <taxon>Alteromonadales</taxon>
        <taxon>Colwelliaceae</taxon>
        <taxon>Thalassomonas</taxon>
    </lineage>
</organism>
<reference evidence="4 5" key="2">
    <citation type="journal article" date="2022" name="Mar. Drugs">
        <title>Bioassay-Guided Fractionation Leads to the Detection of Cholic Acid Generated by the Rare Thalassomonas sp.</title>
        <authorList>
            <person name="Pheiffer F."/>
            <person name="Schneider Y.K."/>
            <person name="Hansen E.H."/>
            <person name="Andersen J.H."/>
            <person name="Isaksson J."/>
            <person name="Busche T."/>
            <person name="R C."/>
            <person name="Kalinowski J."/>
            <person name="Zyl L.V."/>
            <person name="Trindade M."/>
        </authorList>
    </citation>
    <scope>NUCLEOTIDE SEQUENCE [LARGE SCALE GENOMIC DNA]</scope>
    <source>
        <strain evidence="4 5">XOM25</strain>
    </source>
</reference>
<reference evidence="4 5" key="1">
    <citation type="journal article" date="2015" name="Genome Announc.">
        <title>Draft Genome Sequences of Marine Isolates of Thalassomonas viridans and Thalassomonas actiniarum.</title>
        <authorList>
            <person name="Olonade I."/>
            <person name="van Zyl L.J."/>
            <person name="Trindade M."/>
        </authorList>
    </citation>
    <scope>NUCLEOTIDE SEQUENCE [LARGE SCALE GENOMIC DNA]</scope>
    <source>
        <strain evidence="4 5">XOM25</strain>
    </source>
</reference>
<dbReference type="EMBL" id="CP059733">
    <property type="protein sequence ID" value="WDE07610.1"/>
    <property type="molecule type" value="Genomic_DNA"/>
</dbReference>
<keyword evidence="2" id="KW-0472">Membrane</keyword>
<dbReference type="Pfam" id="PF05170">
    <property type="entry name" value="AsmA"/>
    <property type="match status" value="2"/>
</dbReference>
<dbReference type="PANTHER" id="PTHR30441">
    <property type="entry name" value="DUF748 DOMAIN-CONTAINING PROTEIN"/>
    <property type="match status" value="1"/>
</dbReference>
<feature type="region of interest" description="Disordered" evidence="1">
    <location>
        <begin position="130"/>
        <end position="154"/>
    </location>
</feature>
<evidence type="ECO:0000313" key="4">
    <source>
        <dbReference type="EMBL" id="WDE07610.1"/>
    </source>
</evidence>
<evidence type="ECO:0000313" key="5">
    <source>
        <dbReference type="Proteomes" id="UP000032352"/>
    </source>
</evidence>
<name>A0AAE9Z7R7_9GAMM</name>
<evidence type="ECO:0000259" key="3">
    <source>
        <dbReference type="Pfam" id="PF05170"/>
    </source>
</evidence>
<proteinExistence type="predicted"/>
<feature type="region of interest" description="Disordered" evidence="1">
    <location>
        <begin position="352"/>
        <end position="378"/>
    </location>
</feature>
<sequence>MRTTVKVLTSVILLIICLVAIIPFFMSSDDILAQVSSLVEKQTGRSLLIDGEKKLSLFPALVLELNQVRFANLPQGSRQDMATMASMQIHLPWMSIFSRQLNIDKFVLEQPDILLEIDKAGRANWQFQPPKETAVTKPLPSPGKEETAEPQVPSGDLPAGFDLQLGQVEIIQGKITYIDHSQAAAKQTIKLDKLNLAILLPSLHQTLKINGELSYAGQTFNLASTLSTPSQAINKQAFTFSLALTSALFNLNYNGEIKDQGQDIQGTINLSGDSVKAIARWQQMPLTAQTRAFNQFSLTGKMHFNKNILRLSQVNAGLDELSVKGAADIHLTTPLDIRGDINLGVLDLTPYLPPTSNKTQGETPPVNETPAPGKPQPIIWDKTPIDLTALKMLNTDIKINSEQLKLRDITLGANRLEIAVNNQEAQLSLTEFNAYQGQGTGNIKLDASASPYKLSTQFSLSGIEAQPLLRDVIGFKQLIGSGKLDWSFISEGQSVDGFISQLNGTISTELTDGAVKGINLGALARSAKSLLAGDFDKINLDTGFNQSEKTDFAALNAKFEFTRGISTDNLLTLVNPFLRVSGQGEIDLPQTRLDYRLNTRLVNSDQGQASTGESAGFSVPVRLQGPFHQVKIKADVKNEAKEKLKQKAKDKITDKLKDLFGN</sequence>
<dbReference type="InterPro" id="IPR007844">
    <property type="entry name" value="AsmA"/>
</dbReference>
<dbReference type="KEGG" id="tvd:SG34_012385"/>
<dbReference type="GO" id="GO:0090313">
    <property type="term" value="P:regulation of protein targeting to membrane"/>
    <property type="evidence" value="ECO:0007669"/>
    <property type="project" value="TreeGrafter"/>
</dbReference>
<feature type="domain" description="AsmA" evidence="3">
    <location>
        <begin position="285"/>
        <end position="570"/>
    </location>
</feature>
<keyword evidence="2" id="KW-1133">Transmembrane helix</keyword>
<dbReference type="Proteomes" id="UP000032352">
    <property type="component" value="Chromosome"/>
</dbReference>
<feature type="transmembrane region" description="Helical" evidence="2">
    <location>
        <begin position="7"/>
        <end position="26"/>
    </location>
</feature>
<evidence type="ECO:0000256" key="1">
    <source>
        <dbReference type="SAM" id="MobiDB-lite"/>
    </source>
</evidence>
<dbReference type="GO" id="GO:0005886">
    <property type="term" value="C:plasma membrane"/>
    <property type="evidence" value="ECO:0007669"/>
    <property type="project" value="TreeGrafter"/>
</dbReference>
<keyword evidence="5" id="KW-1185">Reference proteome</keyword>
<feature type="domain" description="AsmA" evidence="3">
    <location>
        <begin position="2"/>
        <end position="247"/>
    </location>
</feature>
<keyword evidence="2" id="KW-0812">Transmembrane</keyword>
<dbReference type="AlphaFoldDB" id="A0AAE9Z7R7"/>
<dbReference type="PANTHER" id="PTHR30441:SF4">
    <property type="entry name" value="PROTEIN ASMA"/>
    <property type="match status" value="1"/>
</dbReference>
<accession>A0AAE9Z7R7</accession>
<evidence type="ECO:0000256" key="2">
    <source>
        <dbReference type="SAM" id="Phobius"/>
    </source>
</evidence>
<dbReference type="RefSeq" id="WP_044841868.1">
    <property type="nucleotide sequence ID" value="NZ_CP059733.1"/>
</dbReference>
<dbReference type="InterPro" id="IPR052894">
    <property type="entry name" value="AsmA-related"/>
</dbReference>
<gene>
    <name evidence="4" type="ORF">SG34_012385</name>
</gene>
<protein>
    <submittedName>
        <fullName evidence="4">AsmA family protein</fullName>
    </submittedName>
</protein>